<protein>
    <submittedName>
        <fullName evidence="1">Uncharacterized protein</fullName>
    </submittedName>
</protein>
<reference evidence="1" key="1">
    <citation type="journal article" date="2014" name="Genome Announc.">
        <title>Complete sequencing and chromosome-scale genome assembly of the industrial progenitor strain P2niaD18 from the penicillin producer Penicillium chrysogenum.</title>
        <authorList>
            <person name="Specht T."/>
            <person name="Dahlmann T.A."/>
            <person name="Zadra I."/>
            <person name="Kurnsteiner H."/>
            <person name="Kuck U."/>
        </authorList>
    </citation>
    <scope>NUCLEOTIDE SEQUENCE [LARGE SCALE GENOMIC DNA]</scope>
    <source>
        <strain evidence="1">P2niaD18</strain>
    </source>
</reference>
<dbReference type="AlphaFoldDB" id="A0A167PRC3"/>
<dbReference type="EMBL" id="CM002801">
    <property type="protein sequence ID" value="KZN83694.1"/>
    <property type="molecule type" value="Genomic_DNA"/>
</dbReference>
<gene>
    <name evidence="1" type="ORF">EN45_108000</name>
</gene>
<organism evidence="1">
    <name type="scientific">Penicillium chrysogenum</name>
    <name type="common">Penicillium notatum</name>
    <dbReference type="NCBI Taxonomy" id="5076"/>
    <lineage>
        <taxon>Eukaryota</taxon>
        <taxon>Fungi</taxon>
        <taxon>Dikarya</taxon>
        <taxon>Ascomycota</taxon>
        <taxon>Pezizomycotina</taxon>
        <taxon>Eurotiomycetes</taxon>
        <taxon>Eurotiomycetidae</taxon>
        <taxon>Eurotiales</taxon>
        <taxon>Aspergillaceae</taxon>
        <taxon>Penicillium</taxon>
        <taxon>Penicillium chrysogenum species complex</taxon>
    </lineage>
</organism>
<proteinExistence type="predicted"/>
<evidence type="ECO:0000313" key="1">
    <source>
        <dbReference type="EMBL" id="KZN83694.1"/>
    </source>
</evidence>
<dbReference type="Proteomes" id="UP000076449">
    <property type="component" value="Chromosome IV"/>
</dbReference>
<name>A0A167PRC3_PENCH</name>
<sequence>MSLSLKPLSSSKLQIPVYLPGVVVPKLKGQSNFAQWQHRLYMALKENNKIYIEIIQGIAQQPIFPDLYDESIEVVRELAQHRAASSSYSDPNAPVSDAVVRELVKEQKHKKMEILERHQVLLDKWDLVNTRCCNLIFSTLDTIPASRIQNFENAREAIELLRAEYGLSSWQGIFKRFEVLDNIQHKSNNPQEFVRRFKEALLELQQRDTVLPANMVLNFFVKAVQGNPRCQVFIQDLAPDLKDPNFMANGTMILQ</sequence>
<accession>A0A167PRC3</accession>